<protein>
    <submittedName>
        <fullName evidence="1">Uncharacterized protein</fullName>
    </submittedName>
</protein>
<organism evidence="1 2">
    <name type="scientific">Pararcticibacter amylolyticus</name>
    <dbReference type="NCBI Taxonomy" id="2173175"/>
    <lineage>
        <taxon>Bacteria</taxon>
        <taxon>Pseudomonadati</taxon>
        <taxon>Bacteroidota</taxon>
        <taxon>Sphingobacteriia</taxon>
        <taxon>Sphingobacteriales</taxon>
        <taxon>Sphingobacteriaceae</taxon>
        <taxon>Pararcticibacter</taxon>
    </lineage>
</organism>
<dbReference type="Proteomes" id="UP000245647">
    <property type="component" value="Unassembled WGS sequence"/>
</dbReference>
<keyword evidence="2" id="KW-1185">Reference proteome</keyword>
<dbReference type="AlphaFoldDB" id="A0A2U2PAE0"/>
<evidence type="ECO:0000313" key="1">
    <source>
        <dbReference type="EMBL" id="PWG78099.1"/>
    </source>
</evidence>
<accession>A0A2U2PAE0</accession>
<name>A0A2U2PAE0_9SPHI</name>
<gene>
    <name evidence="1" type="ORF">DDR33_24085</name>
</gene>
<evidence type="ECO:0000313" key="2">
    <source>
        <dbReference type="Proteomes" id="UP000245647"/>
    </source>
</evidence>
<sequence>MGKRIEIKQSALLIYTLHRLRRSSIHFIMIITNKTIQMKLLIFLLSIVGAFFSTSCAVAQSHIDSIQTKPGYMKSVNETQSQFNFYMRSVRGDSTRAVRVLQIQNAYKAALKELEASQALSQEDRVTRIKTLMADRNRKLTALLARDQFEKIIPATERSPSSQQ</sequence>
<reference evidence="1 2" key="1">
    <citation type="submission" date="2018-04" db="EMBL/GenBank/DDBJ databases">
        <title>Pedobacter chongqingensis sp. nov., isolated from a rottenly hemp rope.</title>
        <authorList>
            <person name="Cai Y."/>
        </authorList>
    </citation>
    <scope>NUCLEOTIDE SEQUENCE [LARGE SCALE GENOMIC DNA]</scope>
    <source>
        <strain evidence="1 2">FJ4-8</strain>
    </source>
</reference>
<comment type="caution">
    <text evidence="1">The sequence shown here is derived from an EMBL/GenBank/DDBJ whole genome shotgun (WGS) entry which is preliminary data.</text>
</comment>
<dbReference type="EMBL" id="QEAS01000035">
    <property type="protein sequence ID" value="PWG78099.1"/>
    <property type="molecule type" value="Genomic_DNA"/>
</dbReference>
<proteinExistence type="predicted"/>